<evidence type="ECO:0000256" key="4">
    <source>
        <dbReference type="ARBA" id="ARBA00023163"/>
    </source>
</evidence>
<dbReference type="GO" id="GO:0005634">
    <property type="term" value="C:nucleus"/>
    <property type="evidence" value="ECO:0007669"/>
    <property type="project" value="UniProtKB-SubCell"/>
</dbReference>
<name>A0A9P5PRC6_9AGAR</name>
<evidence type="ECO:0000313" key="8">
    <source>
        <dbReference type="Proteomes" id="UP000772434"/>
    </source>
</evidence>
<keyword evidence="2" id="KW-0479">Metal-binding</keyword>
<dbReference type="PANTHER" id="PTHR47338">
    <property type="entry name" value="ZN(II)2CYS6 TRANSCRIPTION FACTOR (EUROFUNG)-RELATED"/>
    <property type="match status" value="1"/>
</dbReference>
<organism evidence="7 8">
    <name type="scientific">Rhodocollybia butyracea</name>
    <dbReference type="NCBI Taxonomy" id="206335"/>
    <lineage>
        <taxon>Eukaryota</taxon>
        <taxon>Fungi</taxon>
        <taxon>Dikarya</taxon>
        <taxon>Basidiomycota</taxon>
        <taxon>Agaricomycotina</taxon>
        <taxon>Agaricomycetes</taxon>
        <taxon>Agaricomycetidae</taxon>
        <taxon>Agaricales</taxon>
        <taxon>Marasmiineae</taxon>
        <taxon>Omphalotaceae</taxon>
        <taxon>Rhodocollybia</taxon>
    </lineage>
</organism>
<keyword evidence="5" id="KW-0539">Nucleus</keyword>
<dbReference type="GO" id="GO:0000981">
    <property type="term" value="F:DNA-binding transcription factor activity, RNA polymerase II-specific"/>
    <property type="evidence" value="ECO:0007669"/>
    <property type="project" value="InterPro"/>
</dbReference>
<keyword evidence="3" id="KW-0805">Transcription regulation</keyword>
<dbReference type="Pfam" id="PF00172">
    <property type="entry name" value="Zn_clus"/>
    <property type="match status" value="1"/>
</dbReference>
<keyword evidence="4" id="KW-0804">Transcription</keyword>
<dbReference type="GO" id="GO:0003677">
    <property type="term" value="F:DNA binding"/>
    <property type="evidence" value="ECO:0007669"/>
    <property type="project" value="InterPro"/>
</dbReference>
<dbReference type="CDD" id="cd12148">
    <property type="entry name" value="fungal_TF_MHR"/>
    <property type="match status" value="1"/>
</dbReference>
<dbReference type="Proteomes" id="UP000772434">
    <property type="component" value="Unassembled WGS sequence"/>
</dbReference>
<accession>A0A9P5PRC6</accession>
<reference evidence="7" key="1">
    <citation type="submission" date="2020-11" db="EMBL/GenBank/DDBJ databases">
        <authorList>
            <consortium name="DOE Joint Genome Institute"/>
            <person name="Ahrendt S."/>
            <person name="Riley R."/>
            <person name="Andreopoulos W."/>
            <person name="Labutti K."/>
            <person name="Pangilinan J."/>
            <person name="Ruiz-Duenas F.J."/>
            <person name="Barrasa J.M."/>
            <person name="Sanchez-Garcia M."/>
            <person name="Camarero S."/>
            <person name="Miyauchi S."/>
            <person name="Serrano A."/>
            <person name="Linde D."/>
            <person name="Babiker R."/>
            <person name="Drula E."/>
            <person name="Ayuso-Fernandez I."/>
            <person name="Pacheco R."/>
            <person name="Padilla G."/>
            <person name="Ferreira P."/>
            <person name="Barriuso J."/>
            <person name="Kellner H."/>
            <person name="Castanera R."/>
            <person name="Alfaro M."/>
            <person name="Ramirez L."/>
            <person name="Pisabarro A.G."/>
            <person name="Kuo A."/>
            <person name="Tritt A."/>
            <person name="Lipzen A."/>
            <person name="He G."/>
            <person name="Yan M."/>
            <person name="Ng V."/>
            <person name="Cullen D."/>
            <person name="Martin F."/>
            <person name="Rosso M.-N."/>
            <person name="Henrissat B."/>
            <person name="Hibbett D."/>
            <person name="Martinez A.T."/>
            <person name="Grigoriev I.V."/>
        </authorList>
    </citation>
    <scope>NUCLEOTIDE SEQUENCE</scope>
    <source>
        <strain evidence="7">AH 40177</strain>
    </source>
</reference>
<dbReference type="GO" id="GO:0008270">
    <property type="term" value="F:zinc ion binding"/>
    <property type="evidence" value="ECO:0007669"/>
    <property type="project" value="InterPro"/>
</dbReference>
<dbReference type="GO" id="GO:0006351">
    <property type="term" value="P:DNA-templated transcription"/>
    <property type="evidence" value="ECO:0007669"/>
    <property type="project" value="InterPro"/>
</dbReference>
<proteinExistence type="predicted"/>
<evidence type="ECO:0000256" key="2">
    <source>
        <dbReference type="ARBA" id="ARBA00022723"/>
    </source>
</evidence>
<gene>
    <name evidence="7" type="ORF">BDP27DRAFT_1327031</name>
</gene>
<evidence type="ECO:0000313" key="7">
    <source>
        <dbReference type="EMBL" id="KAF9068633.1"/>
    </source>
</evidence>
<dbReference type="InterPro" id="IPR007219">
    <property type="entry name" value="XnlR_reg_dom"/>
</dbReference>
<evidence type="ECO:0000259" key="6">
    <source>
        <dbReference type="PROSITE" id="PS50048"/>
    </source>
</evidence>
<dbReference type="InterPro" id="IPR050815">
    <property type="entry name" value="TF_fung"/>
</dbReference>
<sequence>MPRTSLQKGRACTSCRRRKIKCDAKQPTCGPCIEVSSHCEYSEDRATQIRSLEDEISVLEARLRDLESGGNGSKGNVDLQQTGSEVYLYPPTYTSDQVSPSGFEDLPPMIHRMLMHNFLHKSCSLGFFLHKERFRNSVLQSVDTSTLAPTCALLNTSYLWGMHLSSSGNPPEQEATLVSRALQSSAHALLEEHPQKVIQCIQSEVLLANYFYRADKILQARYHGTSASSLVLSSGSHRIRTPSPEASGQITVSLNLWVPPTDAVEEGERINEFWTVLILDTFWNTIYGIPSSIPYTTTGCRVDSPWPRMMEDYTESPFHPDFRSSQTITRFLSGVTDNNNSPKAILAKAAVLFERATFAGLEFKSNPGCQEPLANFNSLDNIIQRFIENIPPIERQSKIPLDYQLCMCSLAHASDIQLHRPFAVESNISRTRILKAADAIVELIDLWASELDFIESMLAVIWAITCRVFIDESVRLQCMEALSHRSDTQTSLHASCEHIMTIMEAHPFPLMRNQLSQIKQALAAT</sequence>
<comment type="caution">
    <text evidence="7">The sequence shown here is derived from an EMBL/GenBank/DDBJ whole genome shotgun (WGS) entry which is preliminary data.</text>
</comment>
<feature type="domain" description="Zn(2)-C6 fungal-type" evidence="6">
    <location>
        <begin position="11"/>
        <end position="41"/>
    </location>
</feature>
<keyword evidence="8" id="KW-1185">Reference proteome</keyword>
<dbReference type="EMBL" id="JADNRY010000059">
    <property type="protein sequence ID" value="KAF9068633.1"/>
    <property type="molecule type" value="Genomic_DNA"/>
</dbReference>
<dbReference type="PANTHER" id="PTHR47338:SF29">
    <property type="entry name" value="ZN(2)-C6 FUNGAL-TYPE DOMAIN-CONTAINING PROTEIN"/>
    <property type="match status" value="1"/>
</dbReference>
<dbReference type="PROSITE" id="PS50048">
    <property type="entry name" value="ZN2_CY6_FUNGAL_2"/>
    <property type="match status" value="1"/>
</dbReference>
<dbReference type="AlphaFoldDB" id="A0A9P5PRC6"/>
<dbReference type="Pfam" id="PF04082">
    <property type="entry name" value="Fungal_trans"/>
    <property type="match status" value="1"/>
</dbReference>
<dbReference type="InterPro" id="IPR001138">
    <property type="entry name" value="Zn2Cys6_DnaBD"/>
</dbReference>
<dbReference type="CDD" id="cd00067">
    <property type="entry name" value="GAL4"/>
    <property type="match status" value="1"/>
</dbReference>
<dbReference type="InterPro" id="IPR036864">
    <property type="entry name" value="Zn2-C6_fun-type_DNA-bd_sf"/>
</dbReference>
<dbReference type="SUPFAM" id="SSF57701">
    <property type="entry name" value="Zn2/Cys6 DNA-binding domain"/>
    <property type="match status" value="1"/>
</dbReference>
<evidence type="ECO:0000256" key="5">
    <source>
        <dbReference type="ARBA" id="ARBA00023242"/>
    </source>
</evidence>
<dbReference type="SMART" id="SM00066">
    <property type="entry name" value="GAL4"/>
    <property type="match status" value="1"/>
</dbReference>
<evidence type="ECO:0000256" key="1">
    <source>
        <dbReference type="ARBA" id="ARBA00004123"/>
    </source>
</evidence>
<protein>
    <recommendedName>
        <fullName evidence="6">Zn(2)-C6 fungal-type domain-containing protein</fullName>
    </recommendedName>
</protein>
<dbReference type="Gene3D" id="4.10.240.10">
    <property type="entry name" value="Zn(2)-C6 fungal-type DNA-binding domain"/>
    <property type="match status" value="1"/>
</dbReference>
<dbReference type="PROSITE" id="PS00463">
    <property type="entry name" value="ZN2_CY6_FUNGAL_1"/>
    <property type="match status" value="1"/>
</dbReference>
<evidence type="ECO:0000256" key="3">
    <source>
        <dbReference type="ARBA" id="ARBA00023015"/>
    </source>
</evidence>
<dbReference type="OrthoDB" id="2309723at2759"/>
<comment type="subcellular location">
    <subcellularLocation>
        <location evidence="1">Nucleus</location>
    </subcellularLocation>
</comment>